<feature type="transmembrane region" description="Helical" evidence="1">
    <location>
        <begin position="180"/>
        <end position="202"/>
    </location>
</feature>
<feature type="transmembrane region" description="Helical" evidence="1">
    <location>
        <begin position="91"/>
        <end position="112"/>
    </location>
</feature>
<feature type="non-terminal residue" evidence="2">
    <location>
        <position position="305"/>
    </location>
</feature>
<reference evidence="2" key="1">
    <citation type="submission" date="2018-06" db="EMBL/GenBank/DDBJ databases">
        <authorList>
            <person name="Zhirakovskaya E."/>
        </authorList>
    </citation>
    <scope>NUCLEOTIDE SEQUENCE</scope>
</reference>
<keyword evidence="1" id="KW-1133">Transmembrane helix</keyword>
<protein>
    <submittedName>
        <fullName evidence="2">Uncharacterized protein</fullName>
    </submittedName>
</protein>
<dbReference type="AlphaFoldDB" id="A0A3B0S1A4"/>
<keyword evidence="1" id="KW-0812">Transmembrane</keyword>
<feature type="transmembrane region" description="Helical" evidence="1">
    <location>
        <begin position="57"/>
        <end position="79"/>
    </location>
</feature>
<dbReference type="EMBL" id="UOEF01000246">
    <property type="protein sequence ID" value="VAV97522.1"/>
    <property type="molecule type" value="Genomic_DNA"/>
</dbReference>
<feature type="transmembrane region" description="Helical" evidence="1">
    <location>
        <begin position="132"/>
        <end position="159"/>
    </location>
</feature>
<evidence type="ECO:0000313" key="2">
    <source>
        <dbReference type="EMBL" id="VAV97522.1"/>
    </source>
</evidence>
<sequence>MKPDSTFQKLARSRKVLLALFAIGLALVELQLADRKYGLFTGGFGQSQAVDSLFERLLFLAGYASSLILFVLLAWWVILRFSRARSSWVPTYNLFIFAGGGFILLLTAQYQLHSYFSDAVSFQLMANLGGGSLADAILFAANEVAIGLVVLFVAGLSGWMIFRFLHKRYPPALGGIVEPYLGRSLIGLLMLTLLLVINMPGWSADSHNGLNRTLAWKSFTTMADKLTDFDGDGYGLIARMPDDAPFDAKRHPLALDIPGNGIDEDGFGGDLILLPPSDVAPKTLITGNKPNLIIIVMESVRYDVI</sequence>
<organism evidence="2">
    <name type="scientific">hydrothermal vent metagenome</name>
    <dbReference type="NCBI Taxonomy" id="652676"/>
    <lineage>
        <taxon>unclassified sequences</taxon>
        <taxon>metagenomes</taxon>
        <taxon>ecological metagenomes</taxon>
    </lineage>
</organism>
<keyword evidence="1" id="KW-0472">Membrane</keyword>
<accession>A0A3B0S1A4</accession>
<evidence type="ECO:0000256" key="1">
    <source>
        <dbReference type="SAM" id="Phobius"/>
    </source>
</evidence>
<gene>
    <name evidence="2" type="ORF">MNBD_ALPHA04-1394</name>
</gene>
<proteinExistence type="predicted"/>
<name>A0A3B0S1A4_9ZZZZ</name>